<dbReference type="GO" id="GO:0003676">
    <property type="term" value="F:nucleic acid binding"/>
    <property type="evidence" value="ECO:0007669"/>
    <property type="project" value="InterPro"/>
</dbReference>
<comment type="function">
    <text evidence="5">Methylates the class 1 translation termination release factors RF1/PrfA and RF2/PrfB on the glutamine residue of the universally conserved GGQ motif.</text>
</comment>
<dbReference type="EMBL" id="CP074694">
    <property type="protein sequence ID" value="QVL34759.1"/>
    <property type="molecule type" value="Genomic_DNA"/>
</dbReference>
<organism evidence="8 9">
    <name type="scientific">Telmatocola sphagniphila</name>
    <dbReference type="NCBI Taxonomy" id="1123043"/>
    <lineage>
        <taxon>Bacteria</taxon>
        <taxon>Pseudomonadati</taxon>
        <taxon>Planctomycetota</taxon>
        <taxon>Planctomycetia</taxon>
        <taxon>Gemmatales</taxon>
        <taxon>Gemmataceae</taxon>
    </lineage>
</organism>
<dbReference type="Proteomes" id="UP000676194">
    <property type="component" value="Chromosome"/>
</dbReference>
<feature type="binding site" evidence="5">
    <location>
        <position position="193"/>
    </location>
    <ligand>
        <name>S-adenosyl-L-methionine</name>
        <dbReference type="ChEBI" id="CHEBI:59789"/>
    </ligand>
</feature>
<dbReference type="InterPro" id="IPR050320">
    <property type="entry name" value="N5-glutamine_MTase"/>
</dbReference>
<dbReference type="InterPro" id="IPR007848">
    <property type="entry name" value="Small_mtfrase_dom"/>
</dbReference>
<keyword evidence="9" id="KW-1185">Reference proteome</keyword>
<sequence>MSTERWTILKLLSWTEDFFRQKNIESPRLEAQILLGHVLKCDRIHLYTRTDEEPDEASRAAFRELIKKRADGTPVAYLVGYREFYSLKFEVTPDVLIPRPETELLVLKCLDRISKISKPKILDVGTGSGCIAITLAKQNSAVQVQAIDRSDKALAVARNNAQRHEVSDRIQFLAGDLFQPLKKEVSFDLIVSNPPYISEAEYSQLDKSVRDFEPREALLAGADGLDIYRRLIPESAPFLKSEGFLAVEIGSTQQENVEQIFRESFTDVTTIRDDAKLPRIVLGKKR</sequence>
<gene>
    <name evidence="5 8" type="primary">prmC</name>
    <name evidence="8" type="ORF">KIH39_12865</name>
</gene>
<evidence type="ECO:0000259" key="7">
    <source>
        <dbReference type="Pfam" id="PF17827"/>
    </source>
</evidence>
<dbReference type="NCBIfam" id="TIGR00536">
    <property type="entry name" value="hemK_fam"/>
    <property type="match status" value="1"/>
</dbReference>
<comment type="caution">
    <text evidence="5">Lacks conserved residue(s) required for the propagation of feature annotation.</text>
</comment>
<dbReference type="FunFam" id="3.40.50.150:FF:000053">
    <property type="entry name" value="Release factor glutamine methyltransferase"/>
    <property type="match status" value="1"/>
</dbReference>
<dbReference type="InterPro" id="IPR019874">
    <property type="entry name" value="RF_methyltr_PrmC"/>
</dbReference>
<name>A0A8E6EVB9_9BACT</name>
<dbReference type="GO" id="GO:0102559">
    <property type="term" value="F:peptide chain release factor N(5)-glutamine methyltransferase activity"/>
    <property type="evidence" value="ECO:0007669"/>
    <property type="project" value="UniProtKB-EC"/>
</dbReference>
<evidence type="ECO:0000256" key="2">
    <source>
        <dbReference type="ARBA" id="ARBA00022679"/>
    </source>
</evidence>
<dbReference type="HAMAP" id="MF_02126">
    <property type="entry name" value="RF_methyltr_PrmC"/>
    <property type="match status" value="1"/>
</dbReference>
<dbReference type="CDD" id="cd02440">
    <property type="entry name" value="AdoMet_MTases"/>
    <property type="match status" value="1"/>
</dbReference>
<dbReference type="KEGG" id="tsph:KIH39_12865"/>
<proteinExistence type="inferred from homology"/>
<dbReference type="InterPro" id="IPR002052">
    <property type="entry name" value="DNA_methylase_N6_adenine_CS"/>
</dbReference>
<dbReference type="EC" id="2.1.1.297" evidence="5"/>
<dbReference type="PANTHER" id="PTHR18895">
    <property type="entry name" value="HEMK METHYLTRANSFERASE"/>
    <property type="match status" value="1"/>
</dbReference>
<dbReference type="PROSITE" id="PS00092">
    <property type="entry name" value="N6_MTASE"/>
    <property type="match status" value="1"/>
</dbReference>
<evidence type="ECO:0000256" key="4">
    <source>
        <dbReference type="ARBA" id="ARBA00048391"/>
    </source>
</evidence>
<dbReference type="Pfam" id="PF17827">
    <property type="entry name" value="PrmC_N"/>
    <property type="match status" value="1"/>
</dbReference>
<dbReference type="PANTHER" id="PTHR18895:SF74">
    <property type="entry name" value="MTRF1L RELEASE FACTOR GLUTAMINE METHYLTRANSFERASE"/>
    <property type="match status" value="1"/>
</dbReference>
<keyword evidence="2 5" id="KW-0808">Transferase</keyword>
<dbReference type="GO" id="GO:0032259">
    <property type="term" value="P:methylation"/>
    <property type="evidence" value="ECO:0007669"/>
    <property type="project" value="UniProtKB-KW"/>
</dbReference>
<dbReference type="NCBIfam" id="TIGR03534">
    <property type="entry name" value="RF_mod_PrmC"/>
    <property type="match status" value="1"/>
</dbReference>
<dbReference type="InterPro" id="IPR029063">
    <property type="entry name" value="SAM-dependent_MTases_sf"/>
</dbReference>
<accession>A0A8E6EVB9</accession>
<feature type="domain" description="Release factor glutamine methyltransferase N-terminal" evidence="7">
    <location>
        <begin position="11"/>
        <end position="80"/>
    </location>
</feature>
<dbReference type="AlphaFoldDB" id="A0A8E6EVB9"/>
<dbReference type="SUPFAM" id="SSF53335">
    <property type="entry name" value="S-adenosyl-L-methionine-dependent methyltransferases"/>
    <property type="match status" value="1"/>
</dbReference>
<evidence type="ECO:0000256" key="3">
    <source>
        <dbReference type="ARBA" id="ARBA00022691"/>
    </source>
</evidence>
<feature type="binding site" evidence="5">
    <location>
        <begin position="125"/>
        <end position="129"/>
    </location>
    <ligand>
        <name>S-adenosyl-L-methionine</name>
        <dbReference type="ChEBI" id="CHEBI:59789"/>
    </ligand>
</feature>
<evidence type="ECO:0000256" key="5">
    <source>
        <dbReference type="HAMAP-Rule" id="MF_02126"/>
    </source>
</evidence>
<feature type="binding site" evidence="5">
    <location>
        <position position="148"/>
    </location>
    <ligand>
        <name>S-adenosyl-L-methionine</name>
        <dbReference type="ChEBI" id="CHEBI:59789"/>
    </ligand>
</feature>
<feature type="binding site" evidence="5">
    <location>
        <begin position="193"/>
        <end position="196"/>
    </location>
    <ligand>
        <name>substrate</name>
    </ligand>
</feature>
<evidence type="ECO:0000259" key="6">
    <source>
        <dbReference type="Pfam" id="PF05175"/>
    </source>
</evidence>
<comment type="similarity">
    <text evidence="5">Belongs to the protein N5-glutamine methyltransferase family. PrmC subfamily.</text>
</comment>
<keyword evidence="3 5" id="KW-0949">S-adenosyl-L-methionine</keyword>
<protein>
    <recommendedName>
        <fullName evidence="5">Release factor glutamine methyltransferase</fullName>
        <shortName evidence="5">RF MTase</shortName>
        <ecNumber evidence="5">2.1.1.297</ecNumber>
    </recommendedName>
    <alternativeName>
        <fullName evidence="5">N5-glutamine methyltransferase PrmC</fullName>
    </alternativeName>
    <alternativeName>
        <fullName evidence="5">Protein-(glutamine-N5) MTase PrmC</fullName>
    </alternativeName>
    <alternativeName>
        <fullName evidence="5">Protein-glutamine N-methyltransferase PrmC</fullName>
    </alternativeName>
</protein>
<dbReference type="Gene3D" id="3.40.50.150">
    <property type="entry name" value="Vaccinia Virus protein VP39"/>
    <property type="match status" value="1"/>
</dbReference>
<evidence type="ECO:0000313" key="8">
    <source>
        <dbReference type="EMBL" id="QVL34759.1"/>
    </source>
</evidence>
<feature type="domain" description="Methyltransferase small" evidence="6">
    <location>
        <begin position="107"/>
        <end position="201"/>
    </location>
</feature>
<dbReference type="InterPro" id="IPR040758">
    <property type="entry name" value="PrmC_N"/>
</dbReference>
<keyword evidence="1 5" id="KW-0489">Methyltransferase</keyword>
<dbReference type="InterPro" id="IPR004556">
    <property type="entry name" value="HemK-like"/>
</dbReference>
<evidence type="ECO:0000313" key="9">
    <source>
        <dbReference type="Proteomes" id="UP000676194"/>
    </source>
</evidence>
<dbReference type="Gene3D" id="1.10.8.10">
    <property type="entry name" value="DNA helicase RuvA subunit, C-terminal domain"/>
    <property type="match status" value="1"/>
</dbReference>
<comment type="catalytic activity">
    <reaction evidence="4 5">
        <text>L-glutaminyl-[peptide chain release factor] + S-adenosyl-L-methionine = N(5)-methyl-L-glutaminyl-[peptide chain release factor] + S-adenosyl-L-homocysteine + H(+)</text>
        <dbReference type="Rhea" id="RHEA:42896"/>
        <dbReference type="Rhea" id="RHEA-COMP:10271"/>
        <dbReference type="Rhea" id="RHEA-COMP:10272"/>
        <dbReference type="ChEBI" id="CHEBI:15378"/>
        <dbReference type="ChEBI" id="CHEBI:30011"/>
        <dbReference type="ChEBI" id="CHEBI:57856"/>
        <dbReference type="ChEBI" id="CHEBI:59789"/>
        <dbReference type="ChEBI" id="CHEBI:61891"/>
        <dbReference type="EC" id="2.1.1.297"/>
    </reaction>
</comment>
<evidence type="ECO:0000256" key="1">
    <source>
        <dbReference type="ARBA" id="ARBA00022603"/>
    </source>
</evidence>
<dbReference type="RefSeq" id="WP_213500077.1">
    <property type="nucleotide sequence ID" value="NZ_CP074694.1"/>
</dbReference>
<reference evidence="8" key="1">
    <citation type="submission" date="2021-05" db="EMBL/GenBank/DDBJ databases">
        <title>Complete genome sequence of the cellulolytic planctomycete Telmatocola sphagniphila SP2T and characterization of the first cellulase from planctomycetes.</title>
        <authorList>
            <person name="Rakitin A.L."/>
            <person name="Beletsky A.V."/>
            <person name="Naumoff D.G."/>
            <person name="Kulichevskaya I.S."/>
            <person name="Mardanov A.V."/>
            <person name="Ravin N.V."/>
            <person name="Dedysh S.N."/>
        </authorList>
    </citation>
    <scope>NUCLEOTIDE SEQUENCE</scope>
    <source>
        <strain evidence="8">SP2T</strain>
    </source>
</reference>
<dbReference type="Pfam" id="PF05175">
    <property type="entry name" value="MTS"/>
    <property type="match status" value="1"/>
</dbReference>